<dbReference type="PIRSF" id="PIRSF038991">
    <property type="entry name" value="Protein_AbrB"/>
    <property type="match status" value="1"/>
</dbReference>
<organism evidence="2 3">
    <name type="scientific">Ferirhizobium litorale</name>
    <dbReference type="NCBI Taxonomy" id="2927786"/>
    <lineage>
        <taxon>Bacteria</taxon>
        <taxon>Pseudomonadati</taxon>
        <taxon>Pseudomonadota</taxon>
        <taxon>Alphaproteobacteria</taxon>
        <taxon>Hyphomicrobiales</taxon>
        <taxon>Rhizobiaceae</taxon>
        <taxon>Ferirhizobium</taxon>
    </lineage>
</organism>
<protein>
    <submittedName>
        <fullName evidence="2">AbrB family transcriptional regulator</fullName>
    </submittedName>
</protein>
<evidence type="ECO:0000256" key="1">
    <source>
        <dbReference type="SAM" id="Phobius"/>
    </source>
</evidence>
<evidence type="ECO:0000313" key="3">
    <source>
        <dbReference type="Proteomes" id="UP001161580"/>
    </source>
</evidence>
<proteinExistence type="predicted"/>
<comment type="caution">
    <text evidence="2">The sequence shown here is derived from an EMBL/GenBank/DDBJ whole genome shotgun (WGS) entry which is preliminary data.</text>
</comment>
<reference evidence="2" key="1">
    <citation type="submission" date="2022-03" db="EMBL/GenBank/DDBJ databases">
        <title>Fererhizobium litorale gen. nov., sp. nov., isolated from sandy sediments of the Sea of Japan seashore.</title>
        <authorList>
            <person name="Romanenko L."/>
            <person name="Kurilenko V."/>
            <person name="Otstavnykh N."/>
            <person name="Svetashev V."/>
            <person name="Tekutyeva L."/>
            <person name="Isaeva M."/>
            <person name="Mikhailov V."/>
        </authorList>
    </citation>
    <scope>NUCLEOTIDE SEQUENCE</scope>
    <source>
        <strain evidence="2">KMM 9576</strain>
    </source>
</reference>
<dbReference type="InterPro" id="IPR007820">
    <property type="entry name" value="AbrB_fam"/>
</dbReference>
<dbReference type="RefSeq" id="WP_311787809.1">
    <property type="nucleotide sequence ID" value="NZ_JALDYY010000011.1"/>
</dbReference>
<dbReference type="GO" id="GO:0016020">
    <property type="term" value="C:membrane"/>
    <property type="evidence" value="ECO:0007669"/>
    <property type="project" value="InterPro"/>
</dbReference>
<keyword evidence="1" id="KW-0472">Membrane</keyword>
<sequence>MTTTDLRASVQLLIVGAIGAALAYYLTFPAPFLIGPALSVTVASFSGMRFALPAFARNVCFIVIGISMGTSISPEVVRAARTWPASFLLLIPAIVVIFYAAYFLLRRVYRYDRQTAMLAASPGHLSFILSLGAESRSDVMTISVIQSVRVLALTLLVPPIIDLAGLAATGPADPAPVMEVTILALEIAFSALVGYGFLRLKFPAALLLGGVAVSASTHVTGLVSGSVPAWLLTPTYIVLGSLIGSRFSGVSIRSVKDAILAGVAVTLVVTVIAGAIAAFVCWVTGVPLNAVLIAFAPGGLETMAAMAVMMHVDATYVGAHHVIRLLFLSVFMPLLMRRNRMRETASPS</sequence>
<gene>
    <name evidence="2" type="ORF">MRS75_09120</name>
</gene>
<dbReference type="EMBL" id="JALDYZ010000004">
    <property type="protein sequence ID" value="MDI7922244.1"/>
    <property type="molecule type" value="Genomic_DNA"/>
</dbReference>
<dbReference type="Pfam" id="PF05145">
    <property type="entry name" value="AbrB"/>
    <property type="match status" value="1"/>
</dbReference>
<dbReference type="GO" id="GO:0010468">
    <property type="term" value="P:regulation of gene expression"/>
    <property type="evidence" value="ECO:0007669"/>
    <property type="project" value="InterPro"/>
</dbReference>
<dbReference type="PANTHER" id="PTHR38457:SF1">
    <property type="entry name" value="REGULATOR ABRB-RELATED"/>
    <property type="match status" value="1"/>
</dbReference>
<keyword evidence="1" id="KW-0812">Transmembrane</keyword>
<feature type="transmembrane region" description="Helical" evidence="1">
    <location>
        <begin position="150"/>
        <end position="168"/>
    </location>
</feature>
<feature type="transmembrane region" description="Helical" evidence="1">
    <location>
        <begin position="180"/>
        <end position="198"/>
    </location>
</feature>
<dbReference type="PANTHER" id="PTHR38457">
    <property type="entry name" value="REGULATOR ABRB-RELATED"/>
    <property type="match status" value="1"/>
</dbReference>
<dbReference type="InterPro" id="IPR017516">
    <property type="entry name" value="AbrB_dup"/>
</dbReference>
<dbReference type="AlphaFoldDB" id="A0AAE3U3S1"/>
<keyword evidence="1" id="KW-1133">Transmembrane helix</keyword>
<feature type="transmembrane region" description="Helical" evidence="1">
    <location>
        <begin position="83"/>
        <end position="105"/>
    </location>
</feature>
<dbReference type="Proteomes" id="UP001161580">
    <property type="component" value="Unassembled WGS sequence"/>
</dbReference>
<dbReference type="NCBIfam" id="TIGR03082">
    <property type="entry name" value="Gneg_AbrB_dup"/>
    <property type="match status" value="2"/>
</dbReference>
<feature type="transmembrane region" description="Helical" evidence="1">
    <location>
        <begin position="7"/>
        <end position="26"/>
    </location>
</feature>
<feature type="transmembrane region" description="Helical" evidence="1">
    <location>
        <begin position="229"/>
        <end position="247"/>
    </location>
</feature>
<feature type="transmembrane region" description="Helical" evidence="1">
    <location>
        <begin position="316"/>
        <end position="336"/>
    </location>
</feature>
<feature type="transmembrane region" description="Helical" evidence="1">
    <location>
        <begin position="259"/>
        <end position="285"/>
    </location>
</feature>
<name>A0AAE3U3S1_9HYPH</name>
<keyword evidence="3" id="KW-1185">Reference proteome</keyword>
<evidence type="ECO:0000313" key="2">
    <source>
        <dbReference type="EMBL" id="MDI7922244.1"/>
    </source>
</evidence>
<accession>A0AAE3U3S1</accession>